<keyword evidence="3" id="KW-0564">Palmitate</keyword>
<feature type="signal peptide" evidence="5">
    <location>
        <begin position="1"/>
        <end position="26"/>
    </location>
</feature>
<dbReference type="PROSITE" id="PS51257">
    <property type="entry name" value="PROKAR_LIPOPROTEIN"/>
    <property type="match status" value="1"/>
</dbReference>
<organism evidence="7 8">
    <name type="scientific">Fibrobacter succinogenes</name>
    <name type="common">Bacteroides succinogenes</name>
    <dbReference type="NCBI Taxonomy" id="833"/>
    <lineage>
        <taxon>Bacteria</taxon>
        <taxon>Pseudomonadati</taxon>
        <taxon>Fibrobacterota</taxon>
        <taxon>Fibrobacteria</taxon>
        <taxon>Fibrobacterales</taxon>
        <taxon>Fibrobacteraceae</taxon>
        <taxon>Fibrobacter</taxon>
    </lineage>
</organism>
<evidence type="ECO:0000256" key="3">
    <source>
        <dbReference type="HAMAP-Rule" id="MF_02071"/>
    </source>
</evidence>
<protein>
    <recommendedName>
        <fullName evidence="3">Probable endolytic peptidoglycan transglycosylase RlpA</fullName>
        <ecNumber evidence="3">4.2.2.-</ecNumber>
    </recommendedName>
</protein>
<dbReference type="InterPro" id="IPR036908">
    <property type="entry name" value="RlpA-like_sf"/>
</dbReference>
<dbReference type="PANTHER" id="PTHR34183">
    <property type="entry name" value="ENDOLYTIC PEPTIDOGLYCAN TRANSGLYCOSYLASE RLPA"/>
    <property type="match status" value="1"/>
</dbReference>
<evidence type="ECO:0000256" key="2">
    <source>
        <dbReference type="ARBA" id="ARBA00023316"/>
    </source>
</evidence>
<keyword evidence="2 3" id="KW-0961">Cell wall biogenesis/degradation</keyword>
<gene>
    <name evidence="3" type="primary">rlpA</name>
    <name evidence="7" type="ORF">SAMN05661053_2650</name>
</gene>
<accession>A0A380S7W3</accession>
<feature type="chain" id="PRO_5017092933" description="Probable endolytic peptidoglycan transglycosylase RlpA" evidence="5">
    <location>
        <begin position="27"/>
        <end position="141"/>
    </location>
</feature>
<comment type="function">
    <text evidence="3">Lytic transglycosylase with a strong preference for naked glycan strands that lack stem peptides.</text>
</comment>
<keyword evidence="1 3" id="KW-0456">Lyase</keyword>
<comment type="similarity">
    <text evidence="3 4">Belongs to the RlpA family.</text>
</comment>
<dbReference type="NCBIfam" id="TIGR00413">
    <property type="entry name" value="rlpA"/>
    <property type="match status" value="1"/>
</dbReference>
<dbReference type="Proteomes" id="UP000255423">
    <property type="component" value="Unassembled WGS sequence"/>
</dbReference>
<dbReference type="InterPro" id="IPR009009">
    <property type="entry name" value="RlpA-like_DPBB"/>
</dbReference>
<dbReference type="EMBL" id="UHJL01000004">
    <property type="protein sequence ID" value="SUQ25855.1"/>
    <property type="molecule type" value="Genomic_DNA"/>
</dbReference>
<dbReference type="GO" id="GO:0005886">
    <property type="term" value="C:plasma membrane"/>
    <property type="evidence" value="ECO:0007669"/>
    <property type="project" value="UniProtKB-SubCell"/>
</dbReference>
<dbReference type="EC" id="4.2.2.-" evidence="3"/>
<keyword evidence="3" id="KW-0472">Membrane</keyword>
<sequence length="141" mass="15401">MTYRFWLVFVLGVLLACSGCSGSTHRKGYTRVTKSSRVQKKAEIGYTFTGDASYYGKGFDGKKTASGELFDRDDFTCAHRTLPFGTKLKVTRIKTGASVVVRVNDRGPYAKKRVLDLSEAAGKKLGLDKAGHAQVKAVVVE</sequence>
<dbReference type="GO" id="GO:0071555">
    <property type="term" value="P:cell wall organization"/>
    <property type="evidence" value="ECO:0007669"/>
    <property type="project" value="UniProtKB-KW"/>
</dbReference>
<evidence type="ECO:0000256" key="1">
    <source>
        <dbReference type="ARBA" id="ARBA00023239"/>
    </source>
</evidence>
<keyword evidence="3 7" id="KW-0449">Lipoprotein</keyword>
<dbReference type="SUPFAM" id="SSF50685">
    <property type="entry name" value="Barwin-like endoglucanases"/>
    <property type="match status" value="1"/>
</dbReference>
<evidence type="ECO:0000259" key="6">
    <source>
        <dbReference type="Pfam" id="PF03330"/>
    </source>
</evidence>
<comment type="subcellular location">
    <subcellularLocation>
        <location evidence="3">Cell membrane</location>
        <topology evidence="3">Lipid-anchor</topology>
    </subcellularLocation>
</comment>
<dbReference type="GO" id="GO:0008932">
    <property type="term" value="F:lytic endotransglycosylase activity"/>
    <property type="evidence" value="ECO:0007669"/>
    <property type="project" value="UniProtKB-UniRule"/>
</dbReference>
<evidence type="ECO:0000256" key="4">
    <source>
        <dbReference type="RuleBase" id="RU003495"/>
    </source>
</evidence>
<dbReference type="Pfam" id="PF03330">
    <property type="entry name" value="DPBB_1"/>
    <property type="match status" value="1"/>
</dbReference>
<dbReference type="AlphaFoldDB" id="A0A380S7W3"/>
<dbReference type="RefSeq" id="WP_109573502.1">
    <property type="nucleotide sequence ID" value="NZ_UHJL01000004.1"/>
</dbReference>
<evidence type="ECO:0000256" key="5">
    <source>
        <dbReference type="SAM" id="SignalP"/>
    </source>
</evidence>
<feature type="domain" description="RlpA-like protein double-psi beta-barrel" evidence="6">
    <location>
        <begin position="48"/>
        <end position="136"/>
    </location>
</feature>
<dbReference type="HAMAP" id="MF_02071">
    <property type="entry name" value="RlpA"/>
    <property type="match status" value="1"/>
</dbReference>
<proteinExistence type="inferred from homology"/>
<evidence type="ECO:0000313" key="8">
    <source>
        <dbReference type="Proteomes" id="UP000255423"/>
    </source>
</evidence>
<dbReference type="InterPro" id="IPR012997">
    <property type="entry name" value="RplA"/>
</dbReference>
<keyword evidence="5" id="KW-0732">Signal</keyword>
<name>A0A380S7W3_FIBSU</name>
<dbReference type="PANTHER" id="PTHR34183:SF8">
    <property type="entry name" value="ENDOLYTIC PEPTIDOGLYCAN TRANSGLYCOSYLASE RLPA-RELATED"/>
    <property type="match status" value="1"/>
</dbReference>
<dbReference type="CDD" id="cd22268">
    <property type="entry name" value="DPBB_RlpA-like"/>
    <property type="match status" value="1"/>
</dbReference>
<evidence type="ECO:0000313" key="7">
    <source>
        <dbReference type="EMBL" id="SUQ25855.1"/>
    </source>
</evidence>
<dbReference type="Gene3D" id="2.40.40.10">
    <property type="entry name" value="RlpA-like domain"/>
    <property type="match status" value="1"/>
</dbReference>
<keyword evidence="3" id="KW-1003">Cell membrane</keyword>
<reference evidence="7 8" key="1">
    <citation type="submission" date="2017-08" db="EMBL/GenBank/DDBJ databases">
        <authorList>
            <person name="de Groot N.N."/>
        </authorList>
    </citation>
    <scope>NUCLEOTIDE SEQUENCE [LARGE SCALE GENOMIC DNA]</scope>
    <source>
        <strain evidence="7 8">HM2</strain>
    </source>
</reference>
<dbReference type="GO" id="GO:0000270">
    <property type="term" value="P:peptidoglycan metabolic process"/>
    <property type="evidence" value="ECO:0007669"/>
    <property type="project" value="UniProtKB-UniRule"/>
</dbReference>
<dbReference type="InterPro" id="IPR034718">
    <property type="entry name" value="RlpA"/>
</dbReference>